<dbReference type="NCBIfam" id="TIGR00357">
    <property type="entry name" value="peptide-methionine (R)-S-oxide reductase MsrB"/>
    <property type="match status" value="1"/>
</dbReference>
<dbReference type="SUPFAM" id="SSF55068">
    <property type="entry name" value="Peptide methionine sulfoxide reductase"/>
    <property type="match status" value="1"/>
</dbReference>
<dbReference type="InterPro" id="IPR036509">
    <property type="entry name" value="Met_Sox_Rdtase_MsrA_sf"/>
</dbReference>
<comment type="function">
    <text evidence="6">Has an important function as a repair enzyme for proteins that have been inactivated by oxidation. Catalyzes the reversible oxidation-reduction of methionine sulfoxide in proteins to methionine.</text>
</comment>
<dbReference type="Pfam" id="PF01625">
    <property type="entry name" value="PMSR"/>
    <property type="match status" value="1"/>
</dbReference>
<dbReference type="Proteomes" id="UP000245921">
    <property type="component" value="Unassembled WGS sequence"/>
</dbReference>
<dbReference type="InterPro" id="IPR002579">
    <property type="entry name" value="Met_Sox_Rdtase_MsrB_dom"/>
</dbReference>
<dbReference type="AlphaFoldDB" id="A0AA45C7N0"/>
<evidence type="ECO:0000256" key="2">
    <source>
        <dbReference type="ARBA" id="ARBA00023268"/>
    </source>
</evidence>
<organism evidence="8 9">
    <name type="scientific">Oceanotoga teriensis</name>
    <dbReference type="NCBI Taxonomy" id="515440"/>
    <lineage>
        <taxon>Bacteria</taxon>
        <taxon>Thermotogati</taxon>
        <taxon>Thermotogota</taxon>
        <taxon>Thermotogae</taxon>
        <taxon>Petrotogales</taxon>
        <taxon>Petrotogaceae</taxon>
        <taxon>Oceanotoga</taxon>
    </lineage>
</organism>
<dbReference type="GO" id="GO:0008113">
    <property type="term" value="F:peptide-methionine (S)-S-oxide reductase activity"/>
    <property type="evidence" value="ECO:0007669"/>
    <property type="project" value="UniProtKB-UniRule"/>
</dbReference>
<accession>A0AA45C7N0</accession>
<comment type="similarity">
    <text evidence="6">Belongs to the MsrA Met sulfoxide reductase family.</text>
</comment>
<evidence type="ECO:0000313" key="8">
    <source>
        <dbReference type="EMBL" id="PWJ95602.1"/>
    </source>
</evidence>
<dbReference type="SUPFAM" id="SSF51316">
    <property type="entry name" value="Mss4-like"/>
    <property type="match status" value="1"/>
</dbReference>
<dbReference type="PANTHER" id="PTHR43774:SF1">
    <property type="entry name" value="PEPTIDE METHIONINE SULFOXIDE REDUCTASE MSRA 2"/>
    <property type="match status" value="1"/>
</dbReference>
<dbReference type="GO" id="GO:0033743">
    <property type="term" value="F:peptide-methionine (R)-S-oxide reductase activity"/>
    <property type="evidence" value="ECO:0007669"/>
    <property type="project" value="UniProtKB-EC"/>
</dbReference>
<dbReference type="InterPro" id="IPR002569">
    <property type="entry name" value="Met_Sox_Rdtase_MsrA_dom"/>
</dbReference>
<reference evidence="8 9" key="1">
    <citation type="submission" date="2018-05" db="EMBL/GenBank/DDBJ databases">
        <title>Genomic Encyclopedia of Type Strains, Phase IV (KMG-IV): sequencing the most valuable type-strain genomes for metagenomic binning, comparative biology and taxonomic classification.</title>
        <authorList>
            <person name="Goeker M."/>
        </authorList>
    </citation>
    <scope>NUCLEOTIDE SEQUENCE [LARGE SCALE GENOMIC DNA]</scope>
    <source>
        <strain evidence="8 9">DSM 24906</strain>
    </source>
</reference>
<comment type="catalytic activity">
    <reaction evidence="4">
        <text>L-methionyl-[protein] + [thioredoxin]-disulfide + H2O = L-methionyl-(R)-S-oxide-[protein] + [thioredoxin]-dithiol</text>
        <dbReference type="Rhea" id="RHEA:24164"/>
        <dbReference type="Rhea" id="RHEA-COMP:10698"/>
        <dbReference type="Rhea" id="RHEA-COMP:10700"/>
        <dbReference type="Rhea" id="RHEA-COMP:12313"/>
        <dbReference type="Rhea" id="RHEA-COMP:12314"/>
        <dbReference type="ChEBI" id="CHEBI:15377"/>
        <dbReference type="ChEBI" id="CHEBI:16044"/>
        <dbReference type="ChEBI" id="CHEBI:29950"/>
        <dbReference type="ChEBI" id="CHEBI:45764"/>
        <dbReference type="ChEBI" id="CHEBI:50058"/>
        <dbReference type="EC" id="1.8.4.12"/>
    </reaction>
</comment>
<name>A0AA45C7N0_9BACT</name>
<evidence type="ECO:0000259" key="7">
    <source>
        <dbReference type="PROSITE" id="PS51790"/>
    </source>
</evidence>
<comment type="catalytic activity">
    <reaction evidence="5 6">
        <text>[thioredoxin]-disulfide + L-methionine + H2O = L-methionine (S)-S-oxide + [thioredoxin]-dithiol</text>
        <dbReference type="Rhea" id="RHEA:19993"/>
        <dbReference type="Rhea" id="RHEA-COMP:10698"/>
        <dbReference type="Rhea" id="RHEA-COMP:10700"/>
        <dbReference type="ChEBI" id="CHEBI:15377"/>
        <dbReference type="ChEBI" id="CHEBI:29950"/>
        <dbReference type="ChEBI" id="CHEBI:50058"/>
        <dbReference type="ChEBI" id="CHEBI:57844"/>
        <dbReference type="ChEBI" id="CHEBI:58772"/>
        <dbReference type="EC" id="1.8.4.11"/>
    </reaction>
</comment>
<dbReference type="PROSITE" id="PS51790">
    <property type="entry name" value="MSRB"/>
    <property type="match status" value="1"/>
</dbReference>
<proteinExistence type="inferred from homology"/>
<evidence type="ECO:0000256" key="5">
    <source>
        <dbReference type="ARBA" id="ARBA00048782"/>
    </source>
</evidence>
<keyword evidence="9" id="KW-1185">Reference proteome</keyword>
<dbReference type="Gene3D" id="2.170.150.20">
    <property type="entry name" value="Peptide methionine sulfoxide reductase"/>
    <property type="match status" value="1"/>
</dbReference>
<evidence type="ECO:0000256" key="1">
    <source>
        <dbReference type="ARBA" id="ARBA00023002"/>
    </source>
</evidence>
<dbReference type="RefSeq" id="WP_109604144.1">
    <property type="nucleotide sequence ID" value="NZ_QGGI01000004.1"/>
</dbReference>
<evidence type="ECO:0000313" key="9">
    <source>
        <dbReference type="Proteomes" id="UP000245921"/>
    </source>
</evidence>
<feature type="active site" evidence="6">
    <location>
        <position position="136"/>
    </location>
</feature>
<dbReference type="Pfam" id="PF01641">
    <property type="entry name" value="SelR"/>
    <property type="match status" value="1"/>
</dbReference>
<evidence type="ECO:0000256" key="3">
    <source>
        <dbReference type="ARBA" id="ARBA00047806"/>
    </source>
</evidence>
<protein>
    <recommendedName>
        <fullName evidence="6">Peptide methionine sulfoxide reductase MsrA</fullName>
        <shortName evidence="6">Protein-methionine-S-oxide reductase</shortName>
        <ecNumber evidence="6">1.8.4.11</ecNumber>
    </recommendedName>
    <alternativeName>
        <fullName evidence="6">Peptide-methionine (S)-S-oxide reductase</fullName>
        <shortName evidence="6">Peptide Met(O) reductase</shortName>
    </alternativeName>
</protein>
<feature type="domain" description="MsrB" evidence="7">
    <location>
        <begin position="1"/>
        <end position="121"/>
    </location>
</feature>
<dbReference type="InterPro" id="IPR011057">
    <property type="entry name" value="Mss4-like_sf"/>
</dbReference>
<dbReference type="PANTHER" id="PTHR43774">
    <property type="entry name" value="PEPTIDE METHIONINE SULFOXIDE REDUCTASE"/>
    <property type="match status" value="1"/>
</dbReference>
<dbReference type="NCBIfam" id="TIGR00401">
    <property type="entry name" value="msrA"/>
    <property type="match status" value="1"/>
</dbReference>
<gene>
    <name evidence="6" type="primary">msrA</name>
    <name evidence="8" type="ORF">C7380_10416</name>
</gene>
<dbReference type="EMBL" id="QGGI01000004">
    <property type="protein sequence ID" value="PWJ95602.1"/>
    <property type="molecule type" value="Genomic_DNA"/>
</dbReference>
<evidence type="ECO:0000256" key="6">
    <source>
        <dbReference type="HAMAP-Rule" id="MF_01401"/>
    </source>
</evidence>
<dbReference type="HAMAP" id="MF_01401">
    <property type="entry name" value="MsrA"/>
    <property type="match status" value="1"/>
</dbReference>
<dbReference type="EC" id="1.8.4.11" evidence="6"/>
<sequence>MCDKYKKLTPEEFKVIINKHTERPYTGKYDDFFEEGTYICKQCGIPLYRSNSKFKSNCGWPSFDDEIPGSIRKNTDADGIRTEILCSHCGGHLGHVFEGENFTEKNIRHCVNSISMDFIPQTSSLEKMTAYFAAGCFWGVEYMFSKLSGVIDAISGYSGGFLKNPSYEQVCSNKTGHVETVQIVYNPNIISYEKLLKYFFEIHDFSQKDGQGPDIGDQYKSFIFFVNEEQKKTAEKIVKELKDRNLEVSTQIEKVKNFYSAEDYHQKYYEKTGKAPYCHSRRTIFKEDYLNFKI</sequence>
<keyword evidence="1 6" id="KW-0560">Oxidoreductase</keyword>
<comment type="caution">
    <text evidence="8">The sequence shown here is derived from an EMBL/GenBank/DDBJ whole genome shotgun (WGS) entry which is preliminary data.</text>
</comment>
<comment type="catalytic activity">
    <reaction evidence="3 6">
        <text>L-methionyl-[protein] + [thioredoxin]-disulfide + H2O = L-methionyl-(S)-S-oxide-[protein] + [thioredoxin]-dithiol</text>
        <dbReference type="Rhea" id="RHEA:14217"/>
        <dbReference type="Rhea" id="RHEA-COMP:10698"/>
        <dbReference type="Rhea" id="RHEA-COMP:10700"/>
        <dbReference type="Rhea" id="RHEA-COMP:12313"/>
        <dbReference type="Rhea" id="RHEA-COMP:12315"/>
        <dbReference type="ChEBI" id="CHEBI:15377"/>
        <dbReference type="ChEBI" id="CHEBI:16044"/>
        <dbReference type="ChEBI" id="CHEBI:29950"/>
        <dbReference type="ChEBI" id="CHEBI:44120"/>
        <dbReference type="ChEBI" id="CHEBI:50058"/>
        <dbReference type="EC" id="1.8.4.11"/>
    </reaction>
</comment>
<dbReference type="NCBIfam" id="NF004042">
    <property type="entry name" value="PRK05550.1"/>
    <property type="match status" value="1"/>
</dbReference>
<evidence type="ECO:0000256" key="4">
    <source>
        <dbReference type="ARBA" id="ARBA00048488"/>
    </source>
</evidence>
<dbReference type="Gene3D" id="3.30.1060.10">
    <property type="entry name" value="Peptide methionine sulphoxide reductase MsrA"/>
    <property type="match status" value="1"/>
</dbReference>
<keyword evidence="2" id="KW-0511">Multifunctional enzyme</keyword>
<dbReference type="NCBIfam" id="NF004036">
    <property type="entry name" value="PRK05508.1"/>
    <property type="match status" value="1"/>
</dbReference>